<dbReference type="SUPFAM" id="SSF141986">
    <property type="entry name" value="LD-carboxypeptidase A C-terminal domain-like"/>
    <property type="match status" value="1"/>
</dbReference>
<reference evidence="9 10" key="1">
    <citation type="submission" date="2019-03" db="EMBL/GenBank/DDBJ databases">
        <title>Genomic analyses of the natural microbiome of Caenorhabditis elegans.</title>
        <authorList>
            <person name="Samuel B."/>
        </authorList>
    </citation>
    <scope>NUCLEOTIDE SEQUENCE [LARGE SCALE GENOMIC DNA]</scope>
    <source>
        <strain evidence="9 10">JUb65</strain>
    </source>
</reference>
<dbReference type="Gene3D" id="3.50.30.60">
    <property type="entry name" value="LD-carboxypeptidase A C-terminal domain-like"/>
    <property type="match status" value="1"/>
</dbReference>
<comment type="caution">
    <text evidence="9">The sequence shown here is derived from an EMBL/GenBank/DDBJ whole genome shotgun (WGS) entry which is preliminary data.</text>
</comment>
<sequence length="281" mass="29529">MPGWIAQQVESWGLRAMVAPHALDHRGYLAGTDADRIADLNNVIRDPAVRAIIASTGGCGSFRIAPNVDVDALRTDPKLLIGYSDITALHCVWDAAGVPTLHGAIAGAHADHVRRLLMEGAHTVVDADADALSAELTTAGHAEGVLFGGNLEMLARSVGVVNLYLAGRIFLLEINRAAGLGMVDRALTQLRYSGALDGVAGVALGSIDQFASYEDRGWTILDTLRDHLDVLGVPVLGGLPLGHIDDLVTVPLGTHAILDVDQARLTVSALSDAAQIPKTPR</sequence>
<dbReference type="GO" id="GO:0008236">
    <property type="term" value="F:serine-type peptidase activity"/>
    <property type="evidence" value="ECO:0007669"/>
    <property type="project" value="UniProtKB-KW"/>
</dbReference>
<dbReference type="InterPro" id="IPR029062">
    <property type="entry name" value="Class_I_gatase-like"/>
</dbReference>
<feature type="active site" description="Nucleophile" evidence="6">
    <location>
        <position position="84"/>
    </location>
</feature>
<dbReference type="InterPro" id="IPR027478">
    <property type="entry name" value="LdcA_N"/>
</dbReference>
<protein>
    <submittedName>
        <fullName evidence="9">Muramoyltetrapeptide carboxypeptidase</fullName>
    </submittedName>
</protein>
<evidence type="ECO:0000313" key="10">
    <source>
        <dbReference type="Proteomes" id="UP000295764"/>
    </source>
</evidence>
<dbReference type="RefSeq" id="WP_243736328.1">
    <property type="nucleotide sequence ID" value="NZ_SNVW01000005.1"/>
</dbReference>
<evidence type="ECO:0000256" key="3">
    <source>
        <dbReference type="ARBA" id="ARBA00022670"/>
    </source>
</evidence>
<evidence type="ECO:0000256" key="2">
    <source>
        <dbReference type="ARBA" id="ARBA00022645"/>
    </source>
</evidence>
<feature type="domain" description="LD-carboxypeptidase C-terminal" evidence="8">
    <location>
        <begin position="143"/>
        <end position="257"/>
    </location>
</feature>
<dbReference type="PIRSF" id="PIRSF028757">
    <property type="entry name" value="LD-carboxypeptidase"/>
    <property type="match status" value="1"/>
</dbReference>
<dbReference type="PANTHER" id="PTHR30237:SF2">
    <property type="entry name" value="MUREIN TETRAPEPTIDE CARBOXYPEPTIDASE"/>
    <property type="match status" value="1"/>
</dbReference>
<feature type="domain" description="LD-carboxypeptidase N-terminal" evidence="7">
    <location>
        <begin position="7"/>
        <end position="103"/>
    </location>
</feature>
<name>A0A4R6DIC1_9MICO</name>
<dbReference type="InterPro" id="IPR040449">
    <property type="entry name" value="Peptidase_S66_N"/>
</dbReference>
<evidence type="ECO:0000256" key="5">
    <source>
        <dbReference type="ARBA" id="ARBA00022825"/>
    </source>
</evidence>
<dbReference type="PANTHER" id="PTHR30237">
    <property type="entry name" value="MURAMOYLTETRAPEPTIDE CARBOXYPEPTIDASE"/>
    <property type="match status" value="1"/>
</dbReference>
<proteinExistence type="inferred from homology"/>
<dbReference type="SUPFAM" id="SSF52317">
    <property type="entry name" value="Class I glutamine amidotransferase-like"/>
    <property type="match status" value="1"/>
</dbReference>
<dbReference type="Gene3D" id="3.40.50.10740">
    <property type="entry name" value="Class I glutamine amidotransferase-like"/>
    <property type="match status" value="1"/>
</dbReference>
<evidence type="ECO:0000259" key="8">
    <source>
        <dbReference type="Pfam" id="PF17676"/>
    </source>
</evidence>
<dbReference type="CDD" id="cd07025">
    <property type="entry name" value="Peptidase_S66"/>
    <property type="match status" value="1"/>
</dbReference>
<comment type="similarity">
    <text evidence="1">Belongs to the peptidase S66 family.</text>
</comment>
<evidence type="ECO:0000256" key="6">
    <source>
        <dbReference type="PIRSR" id="PIRSR028757-1"/>
    </source>
</evidence>
<dbReference type="AlphaFoldDB" id="A0A4R6DIC1"/>
<dbReference type="Pfam" id="PF17676">
    <property type="entry name" value="Peptidase_S66C"/>
    <property type="match status" value="1"/>
</dbReference>
<organism evidence="9 10">
    <name type="scientific">Curtobacterium flaccumfaciens</name>
    <dbReference type="NCBI Taxonomy" id="2035"/>
    <lineage>
        <taxon>Bacteria</taxon>
        <taxon>Bacillati</taxon>
        <taxon>Actinomycetota</taxon>
        <taxon>Actinomycetes</taxon>
        <taxon>Micrococcales</taxon>
        <taxon>Microbacteriaceae</taxon>
        <taxon>Curtobacterium</taxon>
    </lineage>
</organism>
<dbReference type="InterPro" id="IPR040921">
    <property type="entry name" value="Peptidase_S66C"/>
</dbReference>
<dbReference type="GO" id="GO:0004180">
    <property type="term" value="F:carboxypeptidase activity"/>
    <property type="evidence" value="ECO:0007669"/>
    <property type="project" value="UniProtKB-KW"/>
</dbReference>
<keyword evidence="5" id="KW-0720">Serine protease</keyword>
<feature type="active site" description="Charge relay system" evidence="6">
    <location>
        <position position="173"/>
    </location>
</feature>
<dbReference type="Pfam" id="PF02016">
    <property type="entry name" value="Peptidase_S66"/>
    <property type="match status" value="1"/>
</dbReference>
<accession>A0A4R6DIC1</accession>
<evidence type="ECO:0000259" key="7">
    <source>
        <dbReference type="Pfam" id="PF02016"/>
    </source>
</evidence>
<keyword evidence="4" id="KW-0378">Hydrolase</keyword>
<dbReference type="GO" id="GO:0006508">
    <property type="term" value="P:proteolysis"/>
    <property type="evidence" value="ECO:0007669"/>
    <property type="project" value="UniProtKB-KW"/>
</dbReference>
<dbReference type="InterPro" id="IPR027461">
    <property type="entry name" value="Carboxypeptidase_A_C_sf"/>
</dbReference>
<evidence type="ECO:0000313" key="9">
    <source>
        <dbReference type="EMBL" id="TDN44407.1"/>
    </source>
</evidence>
<dbReference type="EMBL" id="SNVW01000005">
    <property type="protein sequence ID" value="TDN44407.1"/>
    <property type="molecule type" value="Genomic_DNA"/>
</dbReference>
<feature type="active site" description="Charge relay system" evidence="6">
    <location>
        <position position="243"/>
    </location>
</feature>
<evidence type="ECO:0000256" key="1">
    <source>
        <dbReference type="ARBA" id="ARBA00010233"/>
    </source>
</evidence>
<keyword evidence="2 9" id="KW-0121">Carboxypeptidase</keyword>
<gene>
    <name evidence="9" type="ORF">EDF64_105242</name>
</gene>
<dbReference type="Proteomes" id="UP000295764">
    <property type="component" value="Unassembled WGS sequence"/>
</dbReference>
<dbReference type="InterPro" id="IPR003507">
    <property type="entry name" value="S66_fam"/>
</dbReference>
<evidence type="ECO:0000256" key="4">
    <source>
        <dbReference type="ARBA" id="ARBA00022801"/>
    </source>
</evidence>
<keyword evidence="3" id="KW-0645">Protease</keyword>